<evidence type="ECO:0000313" key="1">
    <source>
        <dbReference type="EMBL" id="MQY08278.1"/>
    </source>
</evidence>
<evidence type="ECO:0008006" key="3">
    <source>
        <dbReference type="Google" id="ProtNLM"/>
    </source>
</evidence>
<protein>
    <recommendedName>
        <fullName evidence="3">Carboxypeptidase regulatory-like domain-containing protein</fullName>
    </recommendedName>
</protein>
<reference evidence="1 2" key="1">
    <citation type="submission" date="2019-10" db="EMBL/GenBank/DDBJ databases">
        <title>Actinomadura rubteroloni sp. nov. and Actinomadura macrotermitis sp. nov., isolated from the gut of fungus growing-termite Macrotermes natalensis.</title>
        <authorList>
            <person name="Benndorf R."/>
            <person name="Martin K."/>
            <person name="Kuefner M."/>
            <person name="De Beer W."/>
            <person name="Kaster A.-K."/>
            <person name="Vollmers J."/>
            <person name="Poulsen M."/>
            <person name="Beemelmanns C."/>
        </authorList>
    </citation>
    <scope>NUCLEOTIDE SEQUENCE [LARGE SCALE GENOMIC DNA]</scope>
    <source>
        <strain evidence="1 2">RB68</strain>
    </source>
</reference>
<comment type="caution">
    <text evidence="1">The sequence shown here is derived from an EMBL/GenBank/DDBJ whole genome shotgun (WGS) entry which is preliminary data.</text>
</comment>
<dbReference type="AlphaFoldDB" id="A0A7K0C4E1"/>
<organism evidence="1 2">
    <name type="scientific">Actinomadura macrotermitis</name>
    <dbReference type="NCBI Taxonomy" id="2585200"/>
    <lineage>
        <taxon>Bacteria</taxon>
        <taxon>Bacillati</taxon>
        <taxon>Actinomycetota</taxon>
        <taxon>Actinomycetes</taxon>
        <taxon>Streptosporangiales</taxon>
        <taxon>Thermomonosporaceae</taxon>
        <taxon>Actinomadura</taxon>
    </lineage>
</organism>
<sequence>MNEQELVRQIRAAFQAIDPVPEGVLAAGRSALSWRVPGAGLAELAGEQDAPARPGVRGGRERTLTFTGPDVTVELEVADEAVTGRLTPPSPARLRVRDAVRGEVVTSADESGRFLLPGAAEGLVSLVFELPDASSVVTSWIRL</sequence>
<evidence type="ECO:0000313" key="2">
    <source>
        <dbReference type="Proteomes" id="UP000487268"/>
    </source>
</evidence>
<accession>A0A7K0C4E1</accession>
<dbReference type="RefSeq" id="WP_153538975.1">
    <property type="nucleotide sequence ID" value="NZ_WEGH01000004.1"/>
</dbReference>
<keyword evidence="2" id="KW-1185">Reference proteome</keyword>
<dbReference type="OrthoDB" id="3527070at2"/>
<dbReference type="EMBL" id="WEGH01000004">
    <property type="protein sequence ID" value="MQY08278.1"/>
    <property type="molecule type" value="Genomic_DNA"/>
</dbReference>
<dbReference type="Proteomes" id="UP000487268">
    <property type="component" value="Unassembled WGS sequence"/>
</dbReference>
<gene>
    <name evidence="1" type="ORF">ACRB68_63850</name>
</gene>
<proteinExistence type="predicted"/>
<name>A0A7K0C4E1_9ACTN</name>